<dbReference type="GO" id="GO:0006427">
    <property type="term" value="P:histidyl-tRNA aminoacylation"/>
    <property type="evidence" value="ECO:0007669"/>
    <property type="project" value="UniProtKB-UniRule"/>
</dbReference>
<dbReference type="GO" id="GO:0005737">
    <property type="term" value="C:cytoplasm"/>
    <property type="evidence" value="ECO:0007669"/>
    <property type="project" value="UniProtKB-SubCell"/>
</dbReference>
<dbReference type="InterPro" id="IPR041715">
    <property type="entry name" value="HisRS-like_core"/>
</dbReference>
<feature type="binding site" evidence="6">
    <location>
        <position position="259"/>
    </location>
    <ligand>
        <name>L-histidine</name>
        <dbReference type="ChEBI" id="CHEBI:57595"/>
    </ligand>
</feature>
<dbReference type="Pfam" id="PF03129">
    <property type="entry name" value="HGTP_anticodon"/>
    <property type="match status" value="1"/>
</dbReference>
<sequence>MSKSSPQVLRGFKDILPSEQKYWDLLRTKAEKLATVFGFERIDFPLLEETSLFIRAVGKETDIVEKEMFSFIDKGGDNVSLRPEATAQVARAYINHGMLNLPQPVKLWYLGSMFRYDRPQSGRYRQFNQFGLEAVGDMHPVLDALVIITSYNFVKELGLKVNVQINSIGCTTCRKEYKVQLLNYYKTQKSDLCEDCKNRMTKNPLRLLDCKEEKCQAISEDAPQIVDWLCDECKNHFVKVLEFLDDLEIPYNLNSRLVRGLDYYTKTVFEIWPSAGSEQEKNSEGDLPAEEKEGKKSQIALGGGGRYDNLIEMLGGRSTPAVGASIGLERVILKLKEANIEVPAKRQVDIFVAQLGEAAKRKTMALYETLRHEGFEIAESFSKDGLKNQLEIANKLNVKYALILGQKELSEGTILLRDMEGGVQETINFNKVLKELKKRLGKQ</sequence>
<feature type="region of interest" description="Disordered" evidence="7">
    <location>
        <begin position="277"/>
        <end position="299"/>
    </location>
</feature>
<evidence type="ECO:0000313" key="9">
    <source>
        <dbReference type="EMBL" id="OGY42652.1"/>
    </source>
</evidence>
<dbReference type="HAMAP" id="MF_00127">
    <property type="entry name" value="His_tRNA_synth"/>
    <property type="match status" value="1"/>
</dbReference>
<dbReference type="Proteomes" id="UP000176498">
    <property type="component" value="Unassembled WGS sequence"/>
</dbReference>
<feature type="domain" description="Aminoacyl-transfer RNA synthetases class-II family profile" evidence="8">
    <location>
        <begin position="1"/>
        <end position="343"/>
    </location>
</feature>
<dbReference type="Gene3D" id="3.40.50.800">
    <property type="entry name" value="Anticodon-binding domain"/>
    <property type="match status" value="1"/>
</dbReference>
<dbReference type="PIRSF" id="PIRSF001549">
    <property type="entry name" value="His-tRNA_synth"/>
    <property type="match status" value="1"/>
</dbReference>
<dbReference type="InterPro" id="IPR045864">
    <property type="entry name" value="aa-tRNA-synth_II/BPL/LPL"/>
</dbReference>
<evidence type="ECO:0000256" key="3">
    <source>
        <dbReference type="ARBA" id="ARBA00023146"/>
    </source>
</evidence>
<evidence type="ECO:0000256" key="5">
    <source>
        <dbReference type="HAMAP-Rule" id="MF_00127"/>
    </source>
</evidence>
<dbReference type="SUPFAM" id="SSF52954">
    <property type="entry name" value="Class II aaRS ABD-related"/>
    <property type="match status" value="1"/>
</dbReference>
<feature type="binding site" evidence="6">
    <location>
        <begin position="263"/>
        <end position="264"/>
    </location>
    <ligand>
        <name>L-histidine</name>
        <dbReference type="ChEBI" id="CHEBI:57595"/>
    </ligand>
</feature>
<evidence type="ECO:0000313" key="10">
    <source>
        <dbReference type="Proteomes" id="UP000176498"/>
    </source>
</evidence>
<feature type="compositionally biased region" description="Basic and acidic residues" evidence="7">
    <location>
        <begin position="278"/>
        <end position="296"/>
    </location>
</feature>
<dbReference type="AlphaFoldDB" id="A0A1G1XRQ5"/>
<gene>
    <name evidence="5" type="primary">hisS</name>
    <name evidence="9" type="ORF">A2Y82_03005</name>
</gene>
<comment type="subcellular location">
    <subcellularLocation>
        <location evidence="5">Cytoplasm</location>
    </subcellularLocation>
</comment>
<evidence type="ECO:0000256" key="2">
    <source>
        <dbReference type="ARBA" id="ARBA00022741"/>
    </source>
</evidence>
<name>A0A1G1XRQ5_9BACT</name>
<proteinExistence type="inferred from homology"/>
<dbReference type="SUPFAM" id="SSF55681">
    <property type="entry name" value="Class II aaRS and biotin synthetases"/>
    <property type="match status" value="1"/>
</dbReference>
<dbReference type="InterPro" id="IPR004154">
    <property type="entry name" value="Anticodon-bd"/>
</dbReference>
<dbReference type="InterPro" id="IPR015807">
    <property type="entry name" value="His-tRNA-ligase"/>
</dbReference>
<organism evidence="9 10">
    <name type="scientific">Candidatus Buchananbacteria bacterium RBG_13_36_9</name>
    <dbReference type="NCBI Taxonomy" id="1797530"/>
    <lineage>
        <taxon>Bacteria</taxon>
        <taxon>Candidatus Buchananiibacteriota</taxon>
    </lineage>
</organism>
<dbReference type="Gene3D" id="3.30.930.10">
    <property type="entry name" value="Bira Bifunctional Protein, Domain 2"/>
    <property type="match status" value="1"/>
</dbReference>
<dbReference type="PANTHER" id="PTHR43707:SF1">
    <property type="entry name" value="HISTIDINE--TRNA LIGASE, MITOCHONDRIAL-RELATED"/>
    <property type="match status" value="1"/>
</dbReference>
<comment type="catalytic activity">
    <reaction evidence="4 5">
        <text>tRNA(His) + L-histidine + ATP = L-histidyl-tRNA(His) + AMP + diphosphate + H(+)</text>
        <dbReference type="Rhea" id="RHEA:17313"/>
        <dbReference type="Rhea" id="RHEA-COMP:9665"/>
        <dbReference type="Rhea" id="RHEA-COMP:9689"/>
        <dbReference type="ChEBI" id="CHEBI:15378"/>
        <dbReference type="ChEBI" id="CHEBI:30616"/>
        <dbReference type="ChEBI" id="CHEBI:33019"/>
        <dbReference type="ChEBI" id="CHEBI:57595"/>
        <dbReference type="ChEBI" id="CHEBI:78442"/>
        <dbReference type="ChEBI" id="CHEBI:78527"/>
        <dbReference type="ChEBI" id="CHEBI:456215"/>
        <dbReference type="EC" id="6.1.1.21"/>
    </reaction>
</comment>
<feature type="binding site" evidence="6">
    <location>
        <position position="133"/>
    </location>
    <ligand>
        <name>L-histidine</name>
        <dbReference type="ChEBI" id="CHEBI:57595"/>
    </ligand>
</feature>
<reference evidence="9 10" key="1">
    <citation type="journal article" date="2016" name="Nat. Commun.">
        <title>Thousands of microbial genomes shed light on interconnected biogeochemical processes in an aquifer system.</title>
        <authorList>
            <person name="Anantharaman K."/>
            <person name="Brown C.T."/>
            <person name="Hug L.A."/>
            <person name="Sharon I."/>
            <person name="Castelle C.J."/>
            <person name="Probst A.J."/>
            <person name="Thomas B.C."/>
            <person name="Singh A."/>
            <person name="Wilkins M.J."/>
            <person name="Karaoz U."/>
            <person name="Brodie E.L."/>
            <person name="Williams K.H."/>
            <person name="Hubbard S.S."/>
            <person name="Banfield J.F."/>
        </authorList>
    </citation>
    <scope>NUCLEOTIDE SEQUENCE [LARGE SCALE GENOMIC DNA]</scope>
</reference>
<protein>
    <recommendedName>
        <fullName evidence="5">Histidine--tRNA ligase</fullName>
        <ecNumber evidence="5">6.1.1.21</ecNumber>
    </recommendedName>
    <alternativeName>
        <fullName evidence="5">Histidyl-tRNA synthetase</fullName>
        <shortName evidence="5">HisRS</shortName>
    </alternativeName>
</protein>
<evidence type="ECO:0000256" key="6">
    <source>
        <dbReference type="PIRSR" id="PIRSR001549-1"/>
    </source>
</evidence>
<dbReference type="InterPro" id="IPR036621">
    <property type="entry name" value="Anticodon-bd_dom_sf"/>
</dbReference>
<dbReference type="PROSITE" id="PS50862">
    <property type="entry name" value="AA_TRNA_LIGASE_II"/>
    <property type="match status" value="1"/>
</dbReference>
<keyword evidence="5" id="KW-0648">Protein biosynthesis</keyword>
<evidence type="ECO:0000256" key="4">
    <source>
        <dbReference type="ARBA" id="ARBA00047639"/>
    </source>
</evidence>
<dbReference type="PANTHER" id="PTHR43707">
    <property type="entry name" value="HISTIDYL-TRNA SYNTHETASE"/>
    <property type="match status" value="1"/>
</dbReference>
<accession>A0A1G1XRQ5</accession>
<keyword evidence="5" id="KW-0067">ATP-binding</keyword>
<dbReference type="GO" id="GO:0004821">
    <property type="term" value="F:histidine-tRNA ligase activity"/>
    <property type="evidence" value="ECO:0007669"/>
    <property type="project" value="UniProtKB-UniRule"/>
</dbReference>
<dbReference type="InterPro" id="IPR006195">
    <property type="entry name" value="aa-tRNA-synth_II"/>
</dbReference>
<dbReference type="NCBIfam" id="TIGR00442">
    <property type="entry name" value="hisS"/>
    <property type="match status" value="1"/>
</dbReference>
<dbReference type="EC" id="6.1.1.21" evidence="5"/>
<feature type="binding site" evidence="6">
    <location>
        <position position="115"/>
    </location>
    <ligand>
        <name>L-histidine</name>
        <dbReference type="ChEBI" id="CHEBI:57595"/>
    </ligand>
</feature>
<keyword evidence="2 5" id="KW-0547">Nucleotide-binding</keyword>
<dbReference type="EMBL" id="MHHZ01000001">
    <property type="protein sequence ID" value="OGY42652.1"/>
    <property type="molecule type" value="Genomic_DNA"/>
</dbReference>
<dbReference type="Pfam" id="PF13393">
    <property type="entry name" value="tRNA-synt_His"/>
    <property type="match status" value="1"/>
</dbReference>
<dbReference type="GO" id="GO:0005524">
    <property type="term" value="F:ATP binding"/>
    <property type="evidence" value="ECO:0007669"/>
    <property type="project" value="UniProtKB-UniRule"/>
</dbReference>
<evidence type="ECO:0000256" key="7">
    <source>
        <dbReference type="SAM" id="MobiDB-lite"/>
    </source>
</evidence>
<comment type="caution">
    <text evidence="9">The sequence shown here is derived from an EMBL/GenBank/DDBJ whole genome shotgun (WGS) entry which is preliminary data.</text>
</comment>
<keyword evidence="5" id="KW-0963">Cytoplasm</keyword>
<keyword evidence="3 5" id="KW-0030">Aminoacyl-tRNA synthetase</keyword>
<evidence type="ECO:0000256" key="1">
    <source>
        <dbReference type="ARBA" id="ARBA00008226"/>
    </source>
</evidence>
<dbReference type="CDD" id="cd00773">
    <property type="entry name" value="HisRS-like_core"/>
    <property type="match status" value="1"/>
</dbReference>
<comment type="similarity">
    <text evidence="1 5">Belongs to the class-II aminoacyl-tRNA synthetase family.</text>
</comment>
<feature type="binding site" evidence="6">
    <location>
        <position position="129"/>
    </location>
    <ligand>
        <name>L-histidine</name>
        <dbReference type="ChEBI" id="CHEBI:57595"/>
    </ligand>
</feature>
<feature type="binding site" evidence="6">
    <location>
        <begin position="84"/>
        <end position="86"/>
    </location>
    <ligand>
        <name>L-histidine</name>
        <dbReference type="ChEBI" id="CHEBI:57595"/>
    </ligand>
</feature>
<comment type="subunit">
    <text evidence="5">Homodimer.</text>
</comment>
<keyword evidence="5 9" id="KW-0436">Ligase</keyword>
<evidence type="ECO:0000259" key="8">
    <source>
        <dbReference type="PROSITE" id="PS50862"/>
    </source>
</evidence>
<dbReference type="InterPro" id="IPR004516">
    <property type="entry name" value="HisRS/HisZ"/>
</dbReference>